<keyword evidence="10" id="KW-1185">Reference proteome</keyword>
<dbReference type="PANTHER" id="PTHR10582">
    <property type="entry name" value="TRANSIENT RECEPTOR POTENTIAL ION CHANNEL PROTEIN"/>
    <property type="match status" value="1"/>
</dbReference>
<sequence>MSQTDEITVDINEKINNDIQNDKNDFHNGKPITMIEVSPNEKYFVTYSQEDNSIVGWNVEDVEKEPEFCFDDIYDLKQMCVSDDKNLAYITNDYLLKILIYPKTEFKFNDKMIGFRYCTFNLKGELILLHKYYGDATIRTYSYSQTKSNWSCKKTYMIPNEYNDYIRLIYVSKYDKLYLFSNNSIYEIDLITEKSIRIWIIEQDVKKNRKFYEDIGDIKISSNEKFICTRFKNEIIIYSIELEIPVASFDINNDIQIRRLMKHPTLCSQLFPLLFPLFSDISDDKFLDSITKNYWKKCLEHLNQNDHFSEKFPNNIQATKKYALRVLDGNILKIDFEELITKINLLPKNSDMVNEDSFKTNEKANKMYDYLHILLLNSYMETIRKLFQKANQEFVTQEFGDNLVKWRINFNYYTNYRVIALQVCKRENVNNEWDLICLRYEKFKMDHDLKPLGIELFNESDIIILTNIGPLIYHFNEDAKSISLVYYYYIKIDIDTPAQFTVQKQNCAKEFSRNNLPLPNYTSFEFCDGWISDVIDNKESLLKYGVELLQFAIINHKFELVEEIYKKCISHFKKDFKNKMFFSIITSTMPLLNEYYPEYIERYSSDTTMIVDSSRYTIDYQDHDLHLFSFQHPQILVNLTKSVLWIRYNLLTKLLSELYYFKVVKYFSRHKIAKNTPMIIFMNPYIKFVNYPREYKWYKELLYKPQPSPFVKTINRDIYKTWNGEALVNFKWDTFGKYYYALIWIGYMAFLGCFTTAATIPQQYIDEGDRRRLLIASIVLGFIHLSFEIRQMIYDFNTWIHDFWNLFDVIAYVLPILTSIRWLHTNEMNLTPTNEMNIIPLLSFSCLFLDIKFLLFFRAIEYFGVYFAIIVSVGKQIISFLEYTSNDDPNNPWNVANSYQVFYENGTLNPNPYIIQPPSENTNMFIDFRSSLFAMYKSLTGDSSALSNWTYTNNPSLAILIVLFSLLVVVYLMNLFIGLLNSAIEKDNDRVSYLVQKAEIIAEIELFYLLPFQRRWYNWFPDVTYYFANVDKTREKIKEMINNREWNTDEFPELRKALVKKLNIKLTPYEKLQEKEN</sequence>
<dbReference type="InterPro" id="IPR005821">
    <property type="entry name" value="Ion_trans_dom"/>
</dbReference>
<name>A0A2Z6RQ48_9GLOM</name>
<comment type="subcellular location">
    <subcellularLocation>
        <location evidence="1">Membrane</location>
        <topology evidence="1">Multi-pass membrane protein</topology>
    </subcellularLocation>
</comment>
<dbReference type="OrthoDB" id="2352140at2759"/>
<keyword evidence="5 6" id="KW-0472">Membrane</keyword>
<feature type="transmembrane region" description="Helical" evidence="6">
    <location>
        <begin position="836"/>
        <end position="857"/>
    </location>
</feature>
<reference evidence="8 10" key="1">
    <citation type="submission" date="2017-11" db="EMBL/GenBank/DDBJ databases">
        <title>The genome of Rhizophagus clarus HR1 reveals common genetic basis of auxotrophy among arbuscular mycorrhizal fungi.</title>
        <authorList>
            <person name="Kobayashi Y."/>
        </authorList>
    </citation>
    <scope>NUCLEOTIDE SEQUENCE [LARGE SCALE GENOMIC DNA]</scope>
    <source>
        <strain evidence="8 10">HR1</strain>
    </source>
</reference>
<keyword evidence="4 6" id="KW-1133">Transmembrane helix</keyword>
<evidence type="ECO:0000256" key="1">
    <source>
        <dbReference type="ARBA" id="ARBA00004141"/>
    </source>
</evidence>
<dbReference type="SUPFAM" id="SSF101908">
    <property type="entry name" value="Putative isomerase YbhE"/>
    <property type="match status" value="1"/>
</dbReference>
<feature type="transmembrane region" description="Helical" evidence="6">
    <location>
        <begin position="773"/>
        <end position="794"/>
    </location>
</feature>
<evidence type="ECO:0000256" key="5">
    <source>
        <dbReference type="ARBA" id="ARBA00023136"/>
    </source>
</evidence>
<dbReference type="InterPro" id="IPR024862">
    <property type="entry name" value="TRPV"/>
</dbReference>
<evidence type="ECO:0000259" key="7">
    <source>
        <dbReference type="Pfam" id="PF00520"/>
    </source>
</evidence>
<dbReference type="GO" id="GO:0005216">
    <property type="term" value="F:monoatomic ion channel activity"/>
    <property type="evidence" value="ECO:0007669"/>
    <property type="project" value="InterPro"/>
</dbReference>
<dbReference type="GO" id="GO:0005886">
    <property type="term" value="C:plasma membrane"/>
    <property type="evidence" value="ECO:0007669"/>
    <property type="project" value="TreeGrafter"/>
</dbReference>
<keyword evidence="2 6" id="KW-0812">Transmembrane</keyword>
<comment type="caution">
    <text evidence="8">The sequence shown here is derived from an EMBL/GenBank/DDBJ whole genome shotgun (WGS) entry which is preliminary data.</text>
</comment>
<organism evidence="8 10">
    <name type="scientific">Rhizophagus clarus</name>
    <dbReference type="NCBI Taxonomy" id="94130"/>
    <lineage>
        <taxon>Eukaryota</taxon>
        <taxon>Fungi</taxon>
        <taxon>Fungi incertae sedis</taxon>
        <taxon>Mucoromycota</taxon>
        <taxon>Glomeromycotina</taxon>
        <taxon>Glomeromycetes</taxon>
        <taxon>Glomerales</taxon>
        <taxon>Glomeraceae</taxon>
        <taxon>Rhizophagus</taxon>
    </lineage>
</organism>
<evidence type="ECO:0000256" key="6">
    <source>
        <dbReference type="SAM" id="Phobius"/>
    </source>
</evidence>
<evidence type="ECO:0000256" key="4">
    <source>
        <dbReference type="ARBA" id="ARBA00022989"/>
    </source>
</evidence>
<dbReference type="AlphaFoldDB" id="A0A2Z6RQ48"/>
<dbReference type="Pfam" id="PF00520">
    <property type="entry name" value="Ion_trans"/>
    <property type="match status" value="1"/>
</dbReference>
<dbReference type="Proteomes" id="UP000247702">
    <property type="component" value="Unassembled WGS sequence"/>
</dbReference>
<feature type="transmembrane region" description="Helical" evidence="6">
    <location>
        <begin position="957"/>
        <end position="980"/>
    </location>
</feature>
<dbReference type="EMBL" id="BLAL01000285">
    <property type="protein sequence ID" value="GET00466.1"/>
    <property type="molecule type" value="Genomic_DNA"/>
</dbReference>
<reference evidence="9" key="2">
    <citation type="submission" date="2019-10" db="EMBL/GenBank/DDBJ databases">
        <title>Conservation and host-specific expression of non-tandemly repeated heterogenous ribosome RNA gene in arbuscular mycorrhizal fungi.</title>
        <authorList>
            <person name="Maeda T."/>
            <person name="Kobayashi Y."/>
            <person name="Nakagawa T."/>
            <person name="Ezawa T."/>
            <person name="Yamaguchi K."/>
            <person name="Bino T."/>
            <person name="Nishimoto Y."/>
            <person name="Shigenobu S."/>
            <person name="Kawaguchi M."/>
        </authorList>
    </citation>
    <scope>NUCLEOTIDE SEQUENCE</scope>
    <source>
        <strain evidence="9">HR1</strain>
    </source>
</reference>
<evidence type="ECO:0000313" key="8">
    <source>
        <dbReference type="EMBL" id="GBC05168.1"/>
    </source>
</evidence>
<dbReference type="Proteomes" id="UP000615446">
    <property type="component" value="Unassembled WGS sequence"/>
</dbReference>
<protein>
    <recommendedName>
        <fullName evidence="7">Ion transport domain-containing protein</fullName>
    </recommendedName>
</protein>
<gene>
    <name evidence="9" type="ORF">RCL2_002692200</name>
    <name evidence="8" type="ORF">RclHR1_06070004</name>
</gene>
<proteinExistence type="predicted"/>
<evidence type="ECO:0000313" key="9">
    <source>
        <dbReference type="EMBL" id="GET00466.1"/>
    </source>
</evidence>
<feature type="transmembrane region" description="Helical" evidence="6">
    <location>
        <begin position="806"/>
        <end position="824"/>
    </location>
</feature>
<dbReference type="GO" id="GO:0098703">
    <property type="term" value="P:calcium ion import across plasma membrane"/>
    <property type="evidence" value="ECO:0007669"/>
    <property type="project" value="TreeGrafter"/>
</dbReference>
<feature type="transmembrane region" description="Helical" evidence="6">
    <location>
        <begin position="738"/>
        <end position="761"/>
    </location>
</feature>
<evidence type="ECO:0000256" key="2">
    <source>
        <dbReference type="ARBA" id="ARBA00022692"/>
    </source>
</evidence>
<dbReference type="EMBL" id="BEXD01003990">
    <property type="protein sequence ID" value="GBC05168.1"/>
    <property type="molecule type" value="Genomic_DNA"/>
</dbReference>
<accession>A0A2Z6RQ48</accession>
<feature type="domain" description="Ion transport" evidence="7">
    <location>
        <begin position="745"/>
        <end position="990"/>
    </location>
</feature>
<dbReference type="STRING" id="94130.A0A2Z6RQ48"/>
<dbReference type="PANTHER" id="PTHR10582:SF2">
    <property type="entry name" value="INACTIVE"/>
    <property type="match status" value="1"/>
</dbReference>
<keyword evidence="3" id="KW-0677">Repeat</keyword>
<evidence type="ECO:0000313" key="10">
    <source>
        <dbReference type="Proteomes" id="UP000247702"/>
    </source>
</evidence>
<evidence type="ECO:0000256" key="3">
    <source>
        <dbReference type="ARBA" id="ARBA00022737"/>
    </source>
</evidence>